<dbReference type="Pfam" id="PF21089">
    <property type="entry name" value="PKS_DH_N"/>
    <property type="match status" value="1"/>
</dbReference>
<gene>
    <name evidence="11" type="ORF">C1SCF055_LOCUS13794</name>
</gene>
<dbReference type="InterPro" id="IPR013154">
    <property type="entry name" value="ADH-like_N"/>
</dbReference>
<feature type="domain" description="Carrier" evidence="7">
    <location>
        <begin position="2923"/>
        <end position="2999"/>
    </location>
</feature>
<dbReference type="SUPFAM" id="SSF47336">
    <property type="entry name" value="ACP-like"/>
    <property type="match status" value="3"/>
</dbReference>
<feature type="compositionally biased region" description="Basic and acidic residues" evidence="6">
    <location>
        <begin position="451"/>
        <end position="476"/>
    </location>
</feature>
<dbReference type="GO" id="GO:0003676">
    <property type="term" value="F:nucleic acid binding"/>
    <property type="evidence" value="ECO:0007669"/>
    <property type="project" value="InterPro"/>
</dbReference>
<dbReference type="InterPro" id="IPR013149">
    <property type="entry name" value="ADH-like_C"/>
</dbReference>
<feature type="domain" description="Ketosynthase family 3 (KS3)" evidence="9">
    <location>
        <begin position="4411"/>
        <end position="4831"/>
    </location>
</feature>
<dbReference type="SMART" id="SM00822">
    <property type="entry name" value="PKS_KR"/>
    <property type="match status" value="2"/>
</dbReference>
<evidence type="ECO:0000256" key="6">
    <source>
        <dbReference type="SAM" id="MobiDB-lite"/>
    </source>
</evidence>
<dbReference type="SMART" id="SM00829">
    <property type="entry name" value="PKS_ER"/>
    <property type="match status" value="1"/>
</dbReference>
<dbReference type="GO" id="GO:0031177">
    <property type="term" value="F:phosphopantetheine binding"/>
    <property type="evidence" value="ECO:0007669"/>
    <property type="project" value="InterPro"/>
</dbReference>
<feature type="active site" description="Proton acceptor; for dehydratase activity" evidence="5">
    <location>
        <position position="3533"/>
    </location>
</feature>
<dbReference type="InterPro" id="IPR036397">
    <property type="entry name" value="RNaseH_sf"/>
</dbReference>
<dbReference type="Gene3D" id="3.90.180.10">
    <property type="entry name" value="Medium-chain alcohol dehydrogenases, catalytic domain"/>
    <property type="match status" value="1"/>
</dbReference>
<dbReference type="CDD" id="cd08955">
    <property type="entry name" value="KR_2_FAS_SDR_x"/>
    <property type="match status" value="1"/>
</dbReference>
<feature type="active site" description="Proton donor; for dehydratase activity" evidence="5">
    <location>
        <position position="3716"/>
    </location>
</feature>
<proteinExistence type="predicted"/>
<sequence length="5133" mass="558839">MDSRDPFRDLQFDGRPGQYREFRRKVILSVAALEDKNQHLAGPKLLARLSGEAWRCTEHLSIADVRSKRGWLTVLECLDKHYKHLPEVELHEAIDEFLFHLKKRHGEGTTAFAARFKTALSRLENLIQQEREAARTKRRRKGDGGRLKPASPVDSSLEESDSAADPPPSEGAAGQTDDTDEGVEKEQKETARTSHAAASGAATPKAAPEPSPAGPERQTTPGRTEFSARSKAGSEGGSHKSSKKSTGTHAGDTSRAQLEMQRMLGTLEPSHRKPKPIFPQSVLGHLFMRKFGLNREQRTLVIRSTGESSRFLDVERILRASDLEDNRYDDKKPQKLQLRPQKQVYAVQDDPNDDSSSLEAPLTESGSDDNEVLAGEHEQQSSDDELAEIYDIQKKAKKDFKKSFRSYKDSKRKVKEIKKARAGPSSYYPVVAMPPDNVSASGSQQPTVKPFKYDRKDSNKKKGDGRGSKPPRKEEANLTQSEFIENFSYMVEECHAISVDSQLDELDIYLASIPQGFAIVDTGCTTSVIGEQTAATLSTFLQQHGYPAPQEVALPAVELKGFNGKSEQTTKGLRWTVCLGKLQGNITTYVVPGMTPFLLSRRVLEGMEAVLDLHHRTITSKKHGMDQVPLRQASHGHFLLPLCAIDGELEIAQCEDTNEPNQDDPPPANHSADEAEERVPPGADKQEFQCSVASLELCGKFAISPWRNRTASIDRRPVTAMNTAIFAFRLPEPSSDVSNACQEPTEPSCYCCSTCDSSPIQPECHGLDVEELYNENMDWVDLDPKQEVPKKSQEMLMRSIQSMRKASSRMVLSRMASQPNQVKSELRKWLGSQAYKLDKKVGLVEVFTGQAPLSDMFEKTTGSQAIRLGLDYGQDFTKLHDRRCLLLLIAWCRPDHLWFSFPCKYWGQWTHLNMAKEESTRQMIVEQQNIARRYLHNVSEAWHLQCLLGGQAHAENPLSSLAWAELSLENALEVRIDQCALGLRSPKTDQPVLKPTRIVTSMSDLASGLLKFRCDGRHEHAHLEGKFKGYNLTSWAETYPKKLCRIMVGLMSQQAPVSKHKHIEDILAEEHDELEELDQPQEQVGQDSEGAVAVPGDDLEMKRARALVHKVHVNTGHSSPELMTRLALRCQSSQAIRRAIKEFRCSVCDELKPPPSRRKATIAHTESPNEVVGVDYVQVELTREDQRGQNRTVICNVLTCVDLATDFCQQIVVQPGPHGLSKAFHQVWSRPFGVPKTVYMDPDHRTISHDFQRYMVRHNIQLLHAAAEAHWQLGKVEVANRVLRSMAQHVWRSGVDASPEEVIETCAGIRNEQLRKHGFSPVQWFLGREPRHAGSLADVEEQLNPATQSQILDDPTFAAKVRLRDQAAKAFLDEHAKDTWRRAVAGRNRPMRGPFVQGQLVYMFRRQGKGTARGMLVTRQGAWLGPGRIIGTESSRDSVIPRLIWVSYNGFLYRCAPEGLRPMPEDETVFRKLSKSLAVGKLSPEMEQAESHLRHNAGQFIDLVPSIPQDDDFELKEDMDVEPDAPDPHSEGGPRKVRRRFYRSPEYWEQRAAGMPPAGALQEGPRPETVHLAPDDDLMSEPIDEPEEKRRRVAINSDVDEHEYEPESPLREPVADEPQIDQPQINPDDSNLLPEAAGTVPADSAEPTDVPMIEQHAEANERAVNTQVPDDGDELQVTAQPSAPSADRKTQRAEQVFEGGYLLCLTVPQMLERKRAVCWLIDWQSKKLRRVVRSSVAAETLAGQNGLDGIEAFQALWDETLFGARNMRQKSVDDQPLTDSEVRMTTGLLYRAVCHGQAQAVIQTYRASVIPKRFQVGAVSLMNDVQMFTGLANCAKEIHATQSAQLQTVSGESMTDAAKRRLDPESPHSLTESVWEELAASNAESPPMHYKISSGYPVPMPGYGDFPPSNEVSYVNYKIKIPEEGMTFEQWGHTICIMDKVKALELNYVGLIKYAKHDSEIERYLGWIVNTYGSKGTGQVKGKITRAVDLALFLEASGWRAASPSQSSQAKMLAASAGDADEDLLEVAWVPMEKPSKSAAVPKAPLFVAAGALSDALQAEFPDATFVDGTKEALTSTMKDPHGAIIYVAALSEDCPEMEVLQSALLTAQVAMQMSSQRLAVPPIWWVTKGTQDKVTRSYVHGGLWGLARTFRMEERNVSLRCLDLDDTSNSTSEALAAELKRWLQQLQNSEVETEVAIADDSCMVSRLSRAEALPLKAGELLMSSRGSLSNLRPVLQETRAVPKATEAELRVRAVGLNFRDVLNVMGLYPGDPGPPGADSAGTVLSKGSEITHIRAGDDVFGESPGCLRRYNCGLAALLSPKPPSWSFEEACCMPVIFVTVEEALGDLAQLKRGERCLIHAAAGGVGLVAIQYAQHVGAEVYATAGAEEKHEFLRSMGVKYITSSRNGAKFEEDMKNFLKDTDGLDVVLNSLSHDDYIGRSLALLKPGGRFMEIGKRGIWSHDQMFQARPDVMYEKIAADTMMDLEPWRYNAYMKRLVGRVEEGGLSPINMHIFEGIENGVNAMQFLQRAKNIGKVVISQPSTMDLKTDSHYVLSGGMGALGMVTAQYLLEEGAKSMSLLSRSGRPSADITELWAQLQESNVEIAARSCDIASMDAVQQLAQQLKEMPRVAGLIHLAAVLDDATMPKLTRGHLEKSYGAKVWGARHLRCALSDGKTPWDFALLFSSTSALLGSPGQGNYSAANAALDGHARYWKQVLQENVISVQWGPWKEVGMAAQKGTVERLRQSGVGALSNAFGMAALAGCLKAPLSTTLVAQPMRWAVYLKQYPKIPPFLSKFASEAANLTWVKTAKPKKAAAPAAAFGAMAPAVPQVDKASLMQLLQQIASEVAGGGTVDSETPLMDSGMDSLSAVEFRNRFTGKMPGVNLPNTLIFDYPTISAIADFTTSQMGPGAPARAMPYQAAGPSQAEVKDLLKRIASDTTGGLVEDEKPLMESGMDSLSAVEFRNRLSTELPALDLPNTLIFDYPTISSVASYASEQLGAGAATMPMAMPGVAGVPRGPSAGGMDQQLSVAGVAANFPAAAFNGASFQCAITQGVDGQVEVPFTRWELEEVWDPNPDAQGKMYPRHGAFIEAVECFDAKFFGISPPEARAMDPQQRLLLECSMNSLLDAGLEKSSVMGKEVSVHVGLANNDWIQMQSWDFKKISPYTATGMSFSVSAGRISYALGLKGPSYIVDTACSSALVALDCSATALRKGRCSSALNTAANVMASPTTYISFSKPRMLSALGRCFTFDASADGYARGEGAGAVLLRLPEEAIEAARTAEQPEATLERCGLLGVAVNQDGRSSTLTAPNGPSQGSVMRVALAEARMQPEEVVHMECHGTGTPLGDPIEIGGLKSINASRTLENPLVLAAVKSNCGHLEGPAASTGLIKSVALMEHLSSMSSIHLRALNPSIAALHDLPALFATESLPLSKKSLSRLGGGLSSFGFGGTNAHGVVSCATEAAEAFRQQLADLRSPSLRAAALPLRLAPAVFEKKSFPWREVGFRFLRAKPGEGIFEVAMRMDVYDVVKHHVVFGSIVVPGVVFVEMALEATKELFGHGVRITDVNMMFPFVVPERVTGAEPPPIMRFVLKSETRFQIESTSATGTVTVHAEGGINRSPLRGEEAETDNFAKANPVDVEELRARINEVVPTKDVYAAIDGVGLYLGPMFQTAKQLWRKEPEEGSESKVIEVLGRLKLDDGVPNVGYVLHPAVFDGTIHSLGTASVGKNVNDLKIFGGVGRVSIIQTENFSQHEEYWIWLSIKEKLEASETFDLKVMSSNGTVLMLMDNVVFRKVLPEQIQMAIAAQSTPEDDQKIYEIEWQEVAEAAVEEEATEEKWLVLHQEASKSFLDGLRQHLSGNHSYAGLSDVENWGKLQDYNRIVSLAGLAGLPEDAEKSAAEVLNVLDGTMRLMQILANEAKEVGDSPPLWMVTSLANAVLADDLGTTMSPSNHAGLWGLAKAFRNEHPELAPATTFDLEDAVCRSPEQLAQQLKLLQQQQVAGLSEPELAQRHSEGSLKLWMPRLVDCTQRLQQAEKEAPSFDSDGLYAVTGGTGALGLVFAEWMASLGARHFALLSRSGQPPADSKAAFRKLERQMSKMENATFAATKCDISSVADVRRVFTDLKQKHAVKGIVHAAGTLSDGLIKDMTRETLQLVCSAKVDGSLNLHAAAVELALPLEEMWLFSSVAAMIGSVAQGNYCAANAFMDAFGARRRAKDLPAISLQWGPWAEVGMAARAGTSEGSIARLDLSRGLEAMALVLGAQKVLRPAGTLGIARIKWKSLLGQMPKVPPVLSKFGGSVGGKKAAAAAGAIVSADDIKGIVVGVLQDVLEGSGDLDLSTPLMEMGLDSLAGVEFRNRLQASFEGLTLSSTLMFDYPTVPDLVDYIYQQVGPAEDEMGAAGGAGVVMDAGAMLAIASHAGRYPGCFTNNVQEYWHNMSMGLDTTTELPPERWDMDAYYDADVDAPGKTYVRLGHFIPGIEHFDGDFFGVSEAELRAMDPHQWLALEISYEAFHAGGMDKDSLQGMDCGVFVGCCNLGGNDVDPEGLGPFSNIGFAYSGLSGRISHVFSLRGPCFTVDTACSSTIVALDSSSQAVKLNRCQSAIATGANVQLSGCIWVGFSKMRGLAFDGRCKTFDASADGFARGEGIGSVWITRGSGEKTGENELVSLTGVAINHDGRAATITAPNGTAQQRVLRSALAERQTQGEDVTMIECHGTGTALGDPIEVGAQRAVYGKGRSESQPLILAATKSNIGHLEGSAGVAGISKVILAITKAQITPNLHLEKLNPNIDLSGFHVLMPDKLVEWKSASLRSGVSSFGFSGTNGHGLMEATLTNATPPQRAPMKFARKVLKPWREWMKTVLYLEDWLPADVVPTSGLVEGTAVLATQSLSDELLKALPKAVAVQLSEPNKMAEAMKGRPAAIFCADAETPSGEPSMKALEQLLVFLQAAATAEDPKLLLVVTRGAHEAGASFDGACALWGLLRSARIEMPRLVIKALDVDLKATNQDVAKAVALELQGADNDVEAITGSAGRRVPRVVEAPQEALQLQRQDAMRDAEKMATQVKQGLQLVTGGLGGLGLVAAEELVALGAPGLLLTSRSGCVAEGQKRLQDQLKRLQLLPGLLLGDDFYMRA</sequence>
<feature type="domain" description="Carrier" evidence="7">
    <location>
        <begin position="2832"/>
        <end position="2908"/>
    </location>
</feature>
<dbReference type="SMART" id="SM00823">
    <property type="entry name" value="PKS_PP"/>
    <property type="match status" value="3"/>
</dbReference>
<evidence type="ECO:0000259" key="9">
    <source>
        <dbReference type="PROSITE" id="PS52004"/>
    </source>
</evidence>
<keyword evidence="4" id="KW-0511">Multifunctional enzyme</keyword>
<keyword evidence="3" id="KW-0808">Transferase</keyword>
<dbReference type="SUPFAM" id="SSF53098">
    <property type="entry name" value="Ribonuclease H-like"/>
    <property type="match status" value="1"/>
</dbReference>
<dbReference type="SMART" id="SM00825">
    <property type="entry name" value="PKS_KS"/>
    <property type="match status" value="2"/>
</dbReference>
<evidence type="ECO:0000256" key="2">
    <source>
        <dbReference type="ARBA" id="ARBA00022553"/>
    </source>
</evidence>
<feature type="compositionally biased region" description="Basic and acidic residues" evidence="6">
    <location>
        <begin position="182"/>
        <end position="192"/>
    </location>
</feature>
<accession>A0A9P1C806</accession>
<feature type="domain" description="Ketosynthase family 3 (KS3)" evidence="9">
    <location>
        <begin position="3026"/>
        <end position="3460"/>
    </location>
</feature>
<feature type="region of interest" description="N-terminal hotdog fold" evidence="5">
    <location>
        <begin position="3501"/>
        <end position="3624"/>
    </location>
</feature>
<feature type="compositionally biased region" description="Acidic residues" evidence="6">
    <location>
        <begin position="1575"/>
        <end position="1586"/>
    </location>
</feature>
<evidence type="ECO:0000313" key="13">
    <source>
        <dbReference type="EMBL" id="CAL4773752.1"/>
    </source>
</evidence>
<dbReference type="CDD" id="cd05195">
    <property type="entry name" value="enoyl_red"/>
    <property type="match status" value="1"/>
</dbReference>
<evidence type="ECO:0000256" key="4">
    <source>
        <dbReference type="ARBA" id="ARBA00023268"/>
    </source>
</evidence>
<dbReference type="InterPro" id="IPR050091">
    <property type="entry name" value="PKS_NRPS_Biosynth_Enz"/>
</dbReference>
<evidence type="ECO:0000313" key="12">
    <source>
        <dbReference type="EMBL" id="CAL1139815.1"/>
    </source>
</evidence>
<dbReference type="PROSITE" id="PS52019">
    <property type="entry name" value="PKS_MFAS_DH"/>
    <property type="match status" value="1"/>
</dbReference>
<dbReference type="Gene3D" id="3.40.50.720">
    <property type="entry name" value="NAD(P)-binding Rossmann-like Domain"/>
    <property type="match status" value="5"/>
</dbReference>
<dbReference type="InterPro" id="IPR020841">
    <property type="entry name" value="PKS_Beta-ketoAc_synthase_dom"/>
</dbReference>
<keyword evidence="2" id="KW-0597">Phosphoprotein</keyword>
<comment type="caution">
    <text evidence="11">The sequence shown here is derived from an EMBL/GenBank/DDBJ whole genome shotgun (WGS) entry which is preliminary data.</text>
</comment>
<dbReference type="InterPro" id="IPR014031">
    <property type="entry name" value="Ketoacyl_synth_C"/>
</dbReference>
<evidence type="ECO:0000256" key="3">
    <source>
        <dbReference type="ARBA" id="ARBA00022679"/>
    </source>
</evidence>
<dbReference type="EMBL" id="CAMXCT030001082">
    <property type="protein sequence ID" value="CAL4773752.1"/>
    <property type="molecule type" value="Genomic_DNA"/>
</dbReference>
<keyword evidence="1" id="KW-0596">Phosphopantetheine</keyword>
<dbReference type="EMBL" id="CAMXCT010001082">
    <property type="protein sequence ID" value="CAI3986440.1"/>
    <property type="molecule type" value="Genomic_DNA"/>
</dbReference>
<feature type="region of interest" description="Disordered" evidence="6">
    <location>
        <begin position="436"/>
        <end position="478"/>
    </location>
</feature>
<dbReference type="InterPro" id="IPR057326">
    <property type="entry name" value="KR_dom"/>
</dbReference>
<dbReference type="GO" id="GO:0016491">
    <property type="term" value="F:oxidoreductase activity"/>
    <property type="evidence" value="ECO:0007669"/>
    <property type="project" value="InterPro"/>
</dbReference>
<evidence type="ECO:0000313" key="11">
    <source>
        <dbReference type="EMBL" id="CAI3986440.1"/>
    </source>
</evidence>
<feature type="domain" description="Integrase catalytic" evidence="8">
    <location>
        <begin position="1164"/>
        <end position="1329"/>
    </location>
</feature>
<name>A0A9P1C806_9DINO</name>
<keyword evidence="14" id="KW-1185">Reference proteome</keyword>
<reference evidence="11" key="1">
    <citation type="submission" date="2022-10" db="EMBL/GenBank/DDBJ databases">
        <authorList>
            <person name="Chen Y."/>
            <person name="Dougan E. K."/>
            <person name="Chan C."/>
            <person name="Rhodes N."/>
            <person name="Thang M."/>
        </authorList>
    </citation>
    <scope>NUCLEOTIDE SEQUENCE</scope>
</reference>
<dbReference type="PROSITE" id="PS50994">
    <property type="entry name" value="INTEGRASE"/>
    <property type="match status" value="1"/>
</dbReference>
<dbReference type="Proteomes" id="UP001152797">
    <property type="component" value="Unassembled WGS sequence"/>
</dbReference>
<dbReference type="SUPFAM" id="SSF50129">
    <property type="entry name" value="GroES-like"/>
    <property type="match status" value="1"/>
</dbReference>
<dbReference type="Gene3D" id="3.40.47.10">
    <property type="match status" value="2"/>
</dbReference>
<feature type="compositionally biased region" description="Polar residues" evidence="6">
    <location>
        <begin position="438"/>
        <end position="447"/>
    </location>
</feature>
<dbReference type="InterPro" id="IPR011032">
    <property type="entry name" value="GroES-like_sf"/>
</dbReference>
<dbReference type="Gene3D" id="1.10.1200.10">
    <property type="entry name" value="ACP-like"/>
    <property type="match status" value="3"/>
</dbReference>
<dbReference type="InterPro" id="IPR049551">
    <property type="entry name" value="PKS_DH_C"/>
</dbReference>
<dbReference type="InterPro" id="IPR020807">
    <property type="entry name" value="PKS_DH"/>
</dbReference>
<dbReference type="InterPro" id="IPR036736">
    <property type="entry name" value="ACP-like_sf"/>
</dbReference>
<feature type="domain" description="Carrier" evidence="7">
    <location>
        <begin position="4314"/>
        <end position="4391"/>
    </location>
</feature>
<dbReference type="InterPro" id="IPR018201">
    <property type="entry name" value="Ketoacyl_synth_AS"/>
</dbReference>
<evidence type="ECO:0000256" key="1">
    <source>
        <dbReference type="ARBA" id="ARBA00022450"/>
    </source>
</evidence>
<dbReference type="OrthoDB" id="440401at2759"/>
<dbReference type="SUPFAM" id="SSF53901">
    <property type="entry name" value="Thiolase-like"/>
    <property type="match status" value="2"/>
</dbReference>
<dbReference type="GO" id="GO:0004312">
    <property type="term" value="F:fatty acid synthase activity"/>
    <property type="evidence" value="ECO:0007669"/>
    <property type="project" value="TreeGrafter"/>
</dbReference>
<feature type="region of interest" description="Disordered" evidence="6">
    <location>
        <begin position="656"/>
        <end position="683"/>
    </location>
</feature>
<dbReference type="InterPro" id="IPR049552">
    <property type="entry name" value="PKS_DH_N"/>
</dbReference>
<dbReference type="Gene3D" id="3.30.420.10">
    <property type="entry name" value="Ribonuclease H-like superfamily/Ribonuclease H"/>
    <property type="match status" value="1"/>
</dbReference>
<dbReference type="Gene3D" id="3.10.129.110">
    <property type="entry name" value="Polyketide synthase dehydratase"/>
    <property type="match status" value="1"/>
</dbReference>
<dbReference type="PROSITE" id="PS52004">
    <property type="entry name" value="KS3_2"/>
    <property type="match status" value="2"/>
</dbReference>
<dbReference type="Pfam" id="PF02801">
    <property type="entry name" value="Ketoacyl-synt_C"/>
    <property type="match status" value="2"/>
</dbReference>
<organism evidence="11">
    <name type="scientific">Cladocopium goreaui</name>
    <dbReference type="NCBI Taxonomy" id="2562237"/>
    <lineage>
        <taxon>Eukaryota</taxon>
        <taxon>Sar</taxon>
        <taxon>Alveolata</taxon>
        <taxon>Dinophyceae</taxon>
        <taxon>Suessiales</taxon>
        <taxon>Symbiodiniaceae</taxon>
        <taxon>Cladocopium</taxon>
    </lineage>
</organism>
<dbReference type="EMBL" id="CAMXCT020001082">
    <property type="protein sequence ID" value="CAL1139815.1"/>
    <property type="molecule type" value="Genomic_DNA"/>
</dbReference>
<dbReference type="Pfam" id="PF00550">
    <property type="entry name" value="PP-binding"/>
    <property type="match status" value="3"/>
</dbReference>
<protein>
    <submittedName>
        <fullName evidence="13">Erythronolide synthase, modules 5 and 6</fullName>
    </submittedName>
</protein>
<dbReference type="InterPro" id="IPR020806">
    <property type="entry name" value="PKS_PP-bd"/>
</dbReference>
<dbReference type="GO" id="GO:0015074">
    <property type="term" value="P:DNA integration"/>
    <property type="evidence" value="ECO:0007669"/>
    <property type="project" value="InterPro"/>
</dbReference>
<feature type="region of interest" description="C-terminal hotdog fold" evidence="5">
    <location>
        <begin position="3648"/>
        <end position="3802"/>
    </location>
</feature>
<dbReference type="Pfam" id="PF08240">
    <property type="entry name" value="ADH_N"/>
    <property type="match status" value="1"/>
</dbReference>
<dbReference type="InterPro" id="IPR014030">
    <property type="entry name" value="Ketoacyl_synth_N"/>
</dbReference>
<dbReference type="SMART" id="SM00826">
    <property type="entry name" value="PKS_DH"/>
    <property type="match status" value="1"/>
</dbReference>
<dbReference type="InterPro" id="IPR012337">
    <property type="entry name" value="RNaseH-like_sf"/>
</dbReference>
<dbReference type="SUPFAM" id="SSF51735">
    <property type="entry name" value="NAD(P)-binding Rossmann-fold domains"/>
    <property type="match status" value="7"/>
</dbReference>
<dbReference type="PROSITE" id="PS00606">
    <property type="entry name" value="KS3_1"/>
    <property type="match status" value="2"/>
</dbReference>
<dbReference type="Pfam" id="PF08659">
    <property type="entry name" value="KR"/>
    <property type="match status" value="3"/>
</dbReference>
<feature type="region of interest" description="Disordered" evidence="6">
    <location>
        <begin position="325"/>
        <end position="385"/>
    </location>
</feature>
<dbReference type="GO" id="GO:0004315">
    <property type="term" value="F:3-oxoacyl-[acyl-carrier-protein] synthase activity"/>
    <property type="evidence" value="ECO:0007669"/>
    <property type="project" value="InterPro"/>
</dbReference>
<dbReference type="GO" id="GO:0044550">
    <property type="term" value="P:secondary metabolite biosynthetic process"/>
    <property type="evidence" value="ECO:0007669"/>
    <property type="project" value="UniProtKB-ARBA"/>
</dbReference>
<dbReference type="GO" id="GO:0006633">
    <property type="term" value="P:fatty acid biosynthetic process"/>
    <property type="evidence" value="ECO:0007669"/>
    <property type="project" value="InterPro"/>
</dbReference>
<feature type="region of interest" description="Disordered" evidence="6">
    <location>
        <begin position="1519"/>
        <end position="1538"/>
    </location>
</feature>
<evidence type="ECO:0000259" key="8">
    <source>
        <dbReference type="PROSITE" id="PS50994"/>
    </source>
</evidence>
<dbReference type="InterPro" id="IPR049900">
    <property type="entry name" value="PKS_mFAS_DH"/>
</dbReference>
<evidence type="ECO:0000259" key="7">
    <source>
        <dbReference type="PROSITE" id="PS50075"/>
    </source>
</evidence>
<feature type="compositionally biased region" description="Basic and acidic residues" evidence="6">
    <location>
        <begin position="671"/>
        <end position="683"/>
    </location>
</feature>
<dbReference type="PANTHER" id="PTHR43775">
    <property type="entry name" value="FATTY ACID SYNTHASE"/>
    <property type="match status" value="1"/>
</dbReference>
<dbReference type="InterPro" id="IPR001584">
    <property type="entry name" value="Integrase_cat-core"/>
</dbReference>
<dbReference type="Pfam" id="PF14765">
    <property type="entry name" value="PS-DH"/>
    <property type="match status" value="1"/>
</dbReference>
<evidence type="ECO:0000313" key="14">
    <source>
        <dbReference type="Proteomes" id="UP001152797"/>
    </source>
</evidence>
<evidence type="ECO:0000259" key="10">
    <source>
        <dbReference type="PROSITE" id="PS52019"/>
    </source>
</evidence>
<feature type="compositionally biased region" description="Low complexity" evidence="6">
    <location>
        <begin position="193"/>
        <end position="206"/>
    </location>
</feature>
<evidence type="ECO:0000256" key="5">
    <source>
        <dbReference type="PROSITE-ProRule" id="PRU01363"/>
    </source>
</evidence>
<dbReference type="CDD" id="cd00833">
    <property type="entry name" value="PKS"/>
    <property type="match status" value="2"/>
</dbReference>
<dbReference type="PANTHER" id="PTHR43775:SF37">
    <property type="entry name" value="SI:DKEY-61P9.11"/>
    <property type="match status" value="1"/>
</dbReference>
<dbReference type="PROSITE" id="PS50075">
    <property type="entry name" value="CARRIER"/>
    <property type="match status" value="3"/>
</dbReference>
<dbReference type="Pfam" id="PF00109">
    <property type="entry name" value="ketoacyl-synt"/>
    <property type="match status" value="2"/>
</dbReference>
<dbReference type="InterPro" id="IPR009081">
    <property type="entry name" value="PP-bd_ACP"/>
</dbReference>
<feature type="region of interest" description="Disordered" evidence="6">
    <location>
        <begin position="131"/>
        <end position="278"/>
    </location>
</feature>
<feature type="region of interest" description="Disordered" evidence="6">
    <location>
        <begin position="1555"/>
        <end position="1647"/>
    </location>
</feature>
<dbReference type="InterPro" id="IPR020843">
    <property type="entry name" value="ER"/>
</dbReference>
<reference evidence="12" key="2">
    <citation type="submission" date="2024-04" db="EMBL/GenBank/DDBJ databases">
        <authorList>
            <person name="Chen Y."/>
            <person name="Shah S."/>
            <person name="Dougan E. K."/>
            <person name="Thang M."/>
            <person name="Chan C."/>
        </authorList>
    </citation>
    <scope>NUCLEOTIDE SEQUENCE [LARGE SCALE GENOMIC DNA]</scope>
</reference>
<dbReference type="Pfam" id="PF00107">
    <property type="entry name" value="ADH_zinc_N"/>
    <property type="match status" value="1"/>
</dbReference>
<dbReference type="InterPro" id="IPR016039">
    <property type="entry name" value="Thiolase-like"/>
</dbReference>
<dbReference type="InterPro" id="IPR013968">
    <property type="entry name" value="PKS_KR"/>
</dbReference>
<dbReference type="InterPro" id="IPR042104">
    <property type="entry name" value="PKS_dehydratase_sf"/>
</dbReference>
<feature type="domain" description="PKS/mFAS DH" evidence="10">
    <location>
        <begin position="3501"/>
        <end position="3802"/>
    </location>
</feature>
<dbReference type="InterPro" id="IPR036291">
    <property type="entry name" value="NAD(P)-bd_dom_sf"/>
</dbReference>